<accession>A0A0J5XFH6</accession>
<dbReference type="Proteomes" id="UP000036338">
    <property type="component" value="Unassembled WGS sequence"/>
</dbReference>
<sequence>MSALASGWSLESVRNFVGRDSIDTTSVYATAKLGRQYCEADTFLRLRLPMPASPPPAASGRE</sequence>
<reference evidence="1 2" key="1">
    <citation type="submission" date="2015-05" db="EMBL/GenBank/DDBJ databases">
        <title>Draft genome of Burkholderia cepacia LK29.</title>
        <authorList>
            <person name="Chan X.Y."/>
        </authorList>
    </citation>
    <scope>NUCLEOTIDE SEQUENCE [LARGE SCALE GENOMIC DNA]</scope>
    <source>
        <strain evidence="1 2">LK29</strain>
    </source>
</reference>
<dbReference type="AlphaFoldDB" id="A0A0J5XFH6"/>
<evidence type="ECO:0000313" key="2">
    <source>
        <dbReference type="Proteomes" id="UP000036338"/>
    </source>
</evidence>
<evidence type="ECO:0000313" key="1">
    <source>
        <dbReference type="EMBL" id="KML62548.1"/>
    </source>
</evidence>
<comment type="caution">
    <text evidence="1">The sequence shown here is derived from an EMBL/GenBank/DDBJ whole genome shotgun (WGS) entry which is preliminary data.</text>
</comment>
<organism evidence="1 2">
    <name type="scientific">Burkholderia cepacia</name>
    <name type="common">Pseudomonas cepacia</name>
    <dbReference type="NCBI Taxonomy" id="292"/>
    <lineage>
        <taxon>Bacteria</taxon>
        <taxon>Pseudomonadati</taxon>
        <taxon>Pseudomonadota</taxon>
        <taxon>Betaproteobacteria</taxon>
        <taxon>Burkholderiales</taxon>
        <taxon>Burkholderiaceae</taxon>
        <taxon>Burkholderia</taxon>
        <taxon>Burkholderia cepacia complex</taxon>
    </lineage>
</organism>
<gene>
    <name evidence="1" type="ORF">VL15_03080</name>
</gene>
<protein>
    <submittedName>
        <fullName evidence="1">Uncharacterized protein</fullName>
    </submittedName>
</protein>
<name>A0A0J5XFH6_BURCE</name>
<proteinExistence type="predicted"/>
<dbReference type="EMBL" id="LDWR01000006">
    <property type="protein sequence ID" value="KML62548.1"/>
    <property type="molecule type" value="Genomic_DNA"/>
</dbReference>